<reference evidence="1" key="2">
    <citation type="journal article" date="2015" name="Data Brief">
        <title>Shoot transcriptome of the giant reed, Arundo donax.</title>
        <authorList>
            <person name="Barrero R.A."/>
            <person name="Guerrero F.D."/>
            <person name="Moolhuijzen P."/>
            <person name="Goolsby J.A."/>
            <person name="Tidwell J."/>
            <person name="Bellgard S.E."/>
            <person name="Bellgard M.I."/>
        </authorList>
    </citation>
    <scope>NUCLEOTIDE SEQUENCE</scope>
    <source>
        <tissue evidence="1">Shoot tissue taken approximately 20 cm above the soil surface</tissue>
    </source>
</reference>
<proteinExistence type="predicted"/>
<protein>
    <submittedName>
        <fullName evidence="1">Uncharacterized protein</fullName>
    </submittedName>
</protein>
<sequence>MNTWETKCRFLETSSNGLKMFLCKKIVRAEWIWQKPPKYLLLDISSFLQLQS</sequence>
<evidence type="ECO:0000313" key="1">
    <source>
        <dbReference type="EMBL" id="JAD75527.1"/>
    </source>
</evidence>
<reference evidence="1" key="1">
    <citation type="submission" date="2014-09" db="EMBL/GenBank/DDBJ databases">
        <authorList>
            <person name="Magalhaes I.L.F."/>
            <person name="Oliveira U."/>
            <person name="Santos F.R."/>
            <person name="Vidigal T.H.D.A."/>
            <person name="Brescovit A.D."/>
            <person name="Santos A.J."/>
        </authorList>
    </citation>
    <scope>NUCLEOTIDE SEQUENCE</scope>
    <source>
        <tissue evidence="1">Shoot tissue taken approximately 20 cm above the soil surface</tissue>
    </source>
</reference>
<organism evidence="1">
    <name type="scientific">Arundo donax</name>
    <name type="common">Giant reed</name>
    <name type="synonym">Donax arundinaceus</name>
    <dbReference type="NCBI Taxonomy" id="35708"/>
    <lineage>
        <taxon>Eukaryota</taxon>
        <taxon>Viridiplantae</taxon>
        <taxon>Streptophyta</taxon>
        <taxon>Embryophyta</taxon>
        <taxon>Tracheophyta</taxon>
        <taxon>Spermatophyta</taxon>
        <taxon>Magnoliopsida</taxon>
        <taxon>Liliopsida</taxon>
        <taxon>Poales</taxon>
        <taxon>Poaceae</taxon>
        <taxon>PACMAD clade</taxon>
        <taxon>Arundinoideae</taxon>
        <taxon>Arundineae</taxon>
        <taxon>Arundo</taxon>
    </lineage>
</organism>
<dbReference type="AlphaFoldDB" id="A0A0A9CVL4"/>
<name>A0A0A9CVL4_ARUDO</name>
<accession>A0A0A9CVL4</accession>
<dbReference type="EMBL" id="GBRH01222368">
    <property type="protein sequence ID" value="JAD75527.1"/>
    <property type="molecule type" value="Transcribed_RNA"/>
</dbReference>